<evidence type="ECO:0000259" key="9">
    <source>
        <dbReference type="Pfam" id="PF00720"/>
    </source>
</evidence>
<dbReference type="AlphaFoldDB" id="A0A0M4DXS6"/>
<gene>
    <name evidence="10" type="ORF">SPRI_6331</name>
</gene>
<comment type="similarity">
    <text evidence="2 8">Belongs to the protease inhibitor I16 (SSI) family.</text>
</comment>
<name>A0A0M4DXS6_STRPR</name>
<sequence length="154" mass="15653">MHRSAALAAAALLTAAVAVPAAASSASPVPDRPGTVAVAELPEAVPDAAPAAKPSRGLFLTLSGAENTWIRGVLLHCSPAPAGPHPEAEAACAALDAARGDLDRLSGERHPCTKQYDPVTVSATGAWRGRPTAWHKTFANACELAVATGAVFRF</sequence>
<comment type="subunit">
    <text evidence="3">Homodimer.</text>
</comment>
<dbReference type="OrthoDB" id="4567948at2"/>
<evidence type="ECO:0000256" key="1">
    <source>
        <dbReference type="ARBA" id="ARBA00004613"/>
    </source>
</evidence>
<dbReference type="GO" id="GO:0005576">
    <property type="term" value="C:extracellular region"/>
    <property type="evidence" value="ECO:0007669"/>
    <property type="project" value="UniProtKB-SubCell"/>
</dbReference>
<dbReference type="EMBL" id="CP011340">
    <property type="protein sequence ID" value="ALC24637.1"/>
    <property type="molecule type" value="Genomic_DNA"/>
</dbReference>
<dbReference type="PROSITE" id="PS00999">
    <property type="entry name" value="SSI"/>
    <property type="match status" value="1"/>
</dbReference>
<evidence type="ECO:0000256" key="6">
    <source>
        <dbReference type="ARBA" id="ARBA00022900"/>
    </source>
</evidence>
<evidence type="ECO:0000256" key="5">
    <source>
        <dbReference type="ARBA" id="ARBA00022690"/>
    </source>
</evidence>
<organism evidence="10">
    <name type="scientific">Streptomyces pristinaespiralis</name>
    <dbReference type="NCBI Taxonomy" id="38300"/>
    <lineage>
        <taxon>Bacteria</taxon>
        <taxon>Bacillati</taxon>
        <taxon>Actinomycetota</taxon>
        <taxon>Actinomycetes</taxon>
        <taxon>Kitasatosporales</taxon>
        <taxon>Streptomycetaceae</taxon>
        <taxon>Streptomyces</taxon>
    </lineage>
</organism>
<dbReference type="RefSeq" id="WP_063805366.1">
    <property type="nucleotide sequence ID" value="NZ_CP011340.1"/>
</dbReference>
<dbReference type="InterPro" id="IPR036819">
    <property type="entry name" value="Subtilisin_inhibitor-like_sf"/>
</dbReference>
<dbReference type="Proteomes" id="UP000060513">
    <property type="component" value="Chromosome"/>
</dbReference>
<feature type="domain" description="Subtilisin inhibitor" evidence="9">
    <location>
        <begin position="67"/>
        <end position="140"/>
    </location>
</feature>
<comment type="subcellular location">
    <subcellularLocation>
        <location evidence="1">Secreted</location>
    </subcellularLocation>
</comment>
<keyword evidence="6 8" id="KW-0722">Serine protease inhibitor</keyword>
<evidence type="ECO:0000256" key="2">
    <source>
        <dbReference type="ARBA" id="ARBA00010472"/>
    </source>
</evidence>
<dbReference type="STRING" id="38300.SPRI_6331"/>
<accession>A0A0M4DXS6</accession>
<dbReference type="GO" id="GO:0004867">
    <property type="term" value="F:serine-type endopeptidase inhibitor activity"/>
    <property type="evidence" value="ECO:0007669"/>
    <property type="project" value="UniProtKB-KW"/>
</dbReference>
<evidence type="ECO:0000256" key="4">
    <source>
        <dbReference type="ARBA" id="ARBA00022525"/>
    </source>
</evidence>
<dbReference type="PATRIC" id="fig|38300.4.peg.6620"/>
<dbReference type="Pfam" id="PF00720">
    <property type="entry name" value="SSI"/>
    <property type="match status" value="1"/>
</dbReference>
<dbReference type="Gene3D" id="3.30.350.10">
    <property type="entry name" value="Subtilisin inhibitor-like"/>
    <property type="match status" value="1"/>
</dbReference>
<dbReference type="InterPro" id="IPR023549">
    <property type="entry name" value="Subtilisin_inhibitor"/>
</dbReference>
<keyword evidence="7" id="KW-1015">Disulfide bond</keyword>
<dbReference type="KEGG" id="spri:SPRI_6331"/>
<reference evidence="10 11" key="1">
    <citation type="submission" date="2015-08" db="EMBL/GenBank/DDBJ databases">
        <title>Genome sequence of the pristinamycin over-producing bacterium Streptomyces pristinaespiralis HCCB10218.</title>
        <authorList>
            <person name="Tian J."/>
            <person name="Yang J."/>
            <person name="Li L."/>
            <person name="Ruan L."/>
            <person name="Wei W."/>
            <person name="Zheng G."/>
            <person name="Wei Z."/>
            <person name="Yang S."/>
            <person name="Ge M."/>
            <person name="Jiang W."/>
            <person name="Lu Y."/>
        </authorList>
    </citation>
    <scope>NUCLEOTIDE SEQUENCE [LARGE SCALE GENOMIC DNA]</scope>
    <source>
        <strain evidence="10 11">HCCB 10218</strain>
    </source>
</reference>
<dbReference type="PRINTS" id="PR00294">
    <property type="entry name" value="SSBTLNINHBTR"/>
</dbReference>
<evidence type="ECO:0000313" key="10">
    <source>
        <dbReference type="EMBL" id="ALC24637.1"/>
    </source>
</evidence>
<keyword evidence="4" id="KW-0964">Secreted</keyword>
<proteinExistence type="inferred from homology"/>
<dbReference type="InterPro" id="IPR020054">
    <property type="entry name" value="Prot_inh_SSI_I16_CS"/>
</dbReference>
<dbReference type="InterPro" id="IPR000691">
    <property type="entry name" value="Prot_inh_I16_SSI"/>
</dbReference>
<evidence type="ECO:0000256" key="3">
    <source>
        <dbReference type="ARBA" id="ARBA00011738"/>
    </source>
</evidence>
<dbReference type="SUPFAM" id="SSF55399">
    <property type="entry name" value="Subtilisin inhibitor"/>
    <property type="match status" value="1"/>
</dbReference>
<evidence type="ECO:0000313" key="11">
    <source>
        <dbReference type="Proteomes" id="UP000060513"/>
    </source>
</evidence>
<dbReference type="GeneID" id="97232618"/>
<evidence type="ECO:0000256" key="7">
    <source>
        <dbReference type="ARBA" id="ARBA00023157"/>
    </source>
</evidence>
<keyword evidence="5 8" id="KW-0646">Protease inhibitor</keyword>
<protein>
    <submittedName>
        <fullName evidence="10">Protease inhibitor SIL-V5</fullName>
    </submittedName>
</protein>
<evidence type="ECO:0000256" key="8">
    <source>
        <dbReference type="RuleBase" id="RU003471"/>
    </source>
</evidence>